<feature type="non-terminal residue" evidence="1">
    <location>
        <position position="166"/>
    </location>
</feature>
<accession>A0A9P0YHG1</accession>
<dbReference type="Proteomes" id="UP001152484">
    <property type="component" value="Unassembled WGS sequence"/>
</dbReference>
<gene>
    <name evidence="1" type="ORF">CEURO_LOCUS861</name>
</gene>
<protein>
    <submittedName>
        <fullName evidence="1">Uncharacterized protein</fullName>
    </submittedName>
</protein>
<organism evidence="1 2">
    <name type="scientific">Cuscuta europaea</name>
    <name type="common">European dodder</name>
    <dbReference type="NCBI Taxonomy" id="41803"/>
    <lineage>
        <taxon>Eukaryota</taxon>
        <taxon>Viridiplantae</taxon>
        <taxon>Streptophyta</taxon>
        <taxon>Embryophyta</taxon>
        <taxon>Tracheophyta</taxon>
        <taxon>Spermatophyta</taxon>
        <taxon>Magnoliopsida</taxon>
        <taxon>eudicotyledons</taxon>
        <taxon>Gunneridae</taxon>
        <taxon>Pentapetalae</taxon>
        <taxon>asterids</taxon>
        <taxon>lamiids</taxon>
        <taxon>Solanales</taxon>
        <taxon>Convolvulaceae</taxon>
        <taxon>Cuscuteae</taxon>
        <taxon>Cuscuta</taxon>
        <taxon>Cuscuta subgen. Cuscuta</taxon>
    </lineage>
</organism>
<evidence type="ECO:0000313" key="1">
    <source>
        <dbReference type="EMBL" id="CAH9055777.1"/>
    </source>
</evidence>
<proteinExistence type="predicted"/>
<comment type="caution">
    <text evidence="1">The sequence shown here is derived from an EMBL/GenBank/DDBJ whole genome shotgun (WGS) entry which is preliminary data.</text>
</comment>
<dbReference type="EMBL" id="CAMAPE010000003">
    <property type="protein sequence ID" value="CAH9055777.1"/>
    <property type="molecule type" value="Genomic_DNA"/>
</dbReference>
<name>A0A9P0YHG1_CUSEU</name>
<keyword evidence="2" id="KW-1185">Reference proteome</keyword>
<reference evidence="1" key="1">
    <citation type="submission" date="2022-07" db="EMBL/GenBank/DDBJ databases">
        <authorList>
            <person name="Macas J."/>
            <person name="Novak P."/>
            <person name="Neumann P."/>
        </authorList>
    </citation>
    <scope>NUCLEOTIDE SEQUENCE</scope>
</reference>
<sequence>MDRSIDLASSVSVFVVILKSRHLIGPGEAGRGGKHDFSGIRVGDVDIREGDPDEELLGLDAGNAFHPPVFDEGGHLFVVPDALPDLLESVLLGLPLPQPHESGLQVPADLRDVAEGEEPRRHVDLAEELQDLLLANRRIGVYLGVLSVLLDEFHGRRRHVHRWFHE</sequence>
<dbReference type="AlphaFoldDB" id="A0A9P0YHG1"/>
<evidence type="ECO:0000313" key="2">
    <source>
        <dbReference type="Proteomes" id="UP001152484"/>
    </source>
</evidence>